<name>A0A4Y3M3W6_9PROT</name>
<keyword evidence="2" id="KW-1185">Reference proteome</keyword>
<dbReference type="Proteomes" id="UP000320772">
    <property type="component" value="Unassembled WGS sequence"/>
</dbReference>
<evidence type="ECO:0000313" key="2">
    <source>
        <dbReference type="Proteomes" id="UP000320772"/>
    </source>
</evidence>
<organism evidence="1 2">
    <name type="scientific">Gluconobacter roseus NBRC 3990</name>
    <dbReference type="NCBI Taxonomy" id="1307950"/>
    <lineage>
        <taxon>Bacteria</taxon>
        <taxon>Pseudomonadati</taxon>
        <taxon>Pseudomonadota</taxon>
        <taxon>Alphaproteobacteria</taxon>
        <taxon>Acetobacterales</taxon>
        <taxon>Acetobacteraceae</taxon>
        <taxon>Gluconobacter</taxon>
    </lineage>
</organism>
<comment type="caution">
    <text evidence="1">The sequence shown here is derived from an EMBL/GenBank/DDBJ whole genome shotgun (WGS) entry which is preliminary data.</text>
</comment>
<sequence length="65" mass="7103">MGATPKSVKKSFEARRFGIVKKTMIGLATERIFGKVTLEELGCGPTARSREEVAQKLLLSVPLLI</sequence>
<accession>A0A4Y3M3W6</accession>
<dbReference type="AlphaFoldDB" id="A0A4Y3M3W6"/>
<dbReference type="EMBL" id="BJLY01000002">
    <property type="protein sequence ID" value="GEB03950.1"/>
    <property type="molecule type" value="Genomic_DNA"/>
</dbReference>
<protein>
    <submittedName>
        <fullName evidence="1">Uncharacterized protein</fullName>
    </submittedName>
</protein>
<evidence type="ECO:0000313" key="1">
    <source>
        <dbReference type="EMBL" id="GEB03950.1"/>
    </source>
</evidence>
<reference evidence="1 2" key="1">
    <citation type="submission" date="2019-06" db="EMBL/GenBank/DDBJ databases">
        <title>Whole genome shotgun sequence of Gluconobacter roseus NBRC 3990.</title>
        <authorList>
            <person name="Hosoyama A."/>
            <person name="Uohara A."/>
            <person name="Ohji S."/>
            <person name="Ichikawa N."/>
        </authorList>
    </citation>
    <scope>NUCLEOTIDE SEQUENCE [LARGE SCALE GENOMIC DNA]</scope>
    <source>
        <strain evidence="1 2">NBRC 3990</strain>
    </source>
</reference>
<proteinExistence type="predicted"/>
<gene>
    <name evidence="1" type="ORF">GRO01_15260</name>
</gene>